<dbReference type="AlphaFoldDB" id="C7BEI7"/>
<reference evidence="3" key="1">
    <citation type="journal article" date="2009" name="Mol. Biol. Evol.">
        <title>The chloroplast genomes of the green algae Pedinomonas minor, Parachlorella kessleri, and Oocystis solitaria reveal a shared ancestry between the Pedinomonadales and Chlorellales.</title>
        <authorList>
            <person name="Turmel M."/>
            <person name="Otis C."/>
            <person name="Lemieux C."/>
        </authorList>
    </citation>
    <scope>NUCLEOTIDE SEQUENCE</scope>
</reference>
<geneLocation type="chloroplast" evidence="3"/>
<gene>
    <name evidence="3" type="primary">ycf20</name>
</gene>
<proteinExistence type="inferred from homology"/>
<feature type="transmembrane region" description="Helical" evidence="2">
    <location>
        <begin position="56"/>
        <end position="78"/>
    </location>
</feature>
<evidence type="ECO:0000256" key="1">
    <source>
        <dbReference type="ARBA" id="ARBA00009846"/>
    </source>
</evidence>
<keyword evidence="3" id="KW-0934">Plastid</keyword>
<keyword evidence="3" id="KW-0150">Chloroplast</keyword>
<name>C7BEI7_NEGSO</name>
<comment type="similarity">
    <text evidence="1">Belongs to the ycf20 family.</text>
</comment>
<sequence>MVSQTRFFRFLKENFLLNEKFFFKKINFSSAIFFIFSGFLFGNLFCTFLICVRSIFIWDGFIILNFILFIEIINYIIYHKKGRFFLLFWNFPFSFQKKLFLKNFNYFKIGFLLGFFIDAFKVGS</sequence>
<keyword evidence="2" id="KW-1133">Transmembrane helix</keyword>
<dbReference type="InterPro" id="IPR007572">
    <property type="entry name" value="Uncharacterised_Ycf20"/>
</dbReference>
<feature type="transmembrane region" description="Helical" evidence="2">
    <location>
        <begin position="99"/>
        <end position="117"/>
    </location>
</feature>
<keyword evidence="2" id="KW-0812">Transmembrane</keyword>
<feature type="transmembrane region" description="Helical" evidence="2">
    <location>
        <begin position="28"/>
        <end position="50"/>
    </location>
</feature>
<dbReference type="Pfam" id="PF04483">
    <property type="entry name" value="DUF565"/>
    <property type="match status" value="1"/>
</dbReference>
<accession>C7BEI7</accession>
<evidence type="ECO:0000256" key="2">
    <source>
        <dbReference type="SAM" id="Phobius"/>
    </source>
</evidence>
<dbReference type="EMBL" id="FJ968739">
    <property type="protein sequence ID" value="ACQ90814.1"/>
    <property type="molecule type" value="Genomic_DNA"/>
</dbReference>
<organism evidence="3">
    <name type="scientific">Neglectella solitaria</name>
    <name type="common">Green alga</name>
    <name type="synonym">Oocystis solitaria</name>
    <dbReference type="NCBI Taxonomy" id="120749"/>
    <lineage>
        <taxon>Eukaryota</taxon>
        <taxon>Viridiplantae</taxon>
        <taxon>Chlorophyta</taxon>
        <taxon>core chlorophytes</taxon>
        <taxon>Trebouxiophyceae</taxon>
        <taxon>Chlorellales</taxon>
        <taxon>Oocystaceae</taxon>
        <taxon>Eremosphaeroideae</taxon>
        <taxon>Neglectella</taxon>
    </lineage>
</organism>
<evidence type="ECO:0000313" key="3">
    <source>
        <dbReference type="EMBL" id="ACQ90814.1"/>
    </source>
</evidence>
<keyword evidence="2" id="KW-0472">Membrane</keyword>
<protein>
    <submittedName>
        <fullName evidence="3">Hypothetical chloroplast RF20</fullName>
    </submittedName>
</protein>